<dbReference type="Proteomes" id="UP000697127">
    <property type="component" value="Unassembled WGS sequence"/>
</dbReference>
<feature type="compositionally biased region" description="Acidic residues" evidence="1">
    <location>
        <begin position="23"/>
        <end position="32"/>
    </location>
</feature>
<organism evidence="3 4">
    <name type="scientific">Pichia californica</name>
    <dbReference type="NCBI Taxonomy" id="460514"/>
    <lineage>
        <taxon>Eukaryota</taxon>
        <taxon>Fungi</taxon>
        <taxon>Dikarya</taxon>
        <taxon>Ascomycota</taxon>
        <taxon>Saccharomycotina</taxon>
        <taxon>Pichiomycetes</taxon>
        <taxon>Pichiales</taxon>
        <taxon>Pichiaceae</taxon>
        <taxon>Pichia</taxon>
    </lineage>
</organism>
<feature type="region of interest" description="Disordered" evidence="1">
    <location>
        <begin position="124"/>
        <end position="144"/>
    </location>
</feature>
<keyword evidence="2" id="KW-0812">Transmembrane</keyword>
<evidence type="ECO:0000313" key="4">
    <source>
        <dbReference type="Proteomes" id="UP000697127"/>
    </source>
</evidence>
<evidence type="ECO:0000256" key="1">
    <source>
        <dbReference type="SAM" id="MobiDB-lite"/>
    </source>
</evidence>
<feature type="region of interest" description="Disordered" evidence="1">
    <location>
        <begin position="1"/>
        <end position="32"/>
    </location>
</feature>
<dbReference type="EMBL" id="PUHW01000088">
    <property type="protein sequence ID" value="KAG0689301.1"/>
    <property type="molecule type" value="Genomic_DNA"/>
</dbReference>
<comment type="caution">
    <text evidence="3">The sequence shown here is derived from an EMBL/GenBank/DDBJ whole genome shotgun (WGS) entry which is preliminary data.</text>
</comment>
<accession>A0A9P6WLH3</accession>
<gene>
    <name evidence="3" type="ORF">C6P40_005238</name>
</gene>
<feature type="compositionally biased region" description="Low complexity" evidence="1">
    <location>
        <begin position="128"/>
        <end position="140"/>
    </location>
</feature>
<keyword evidence="2" id="KW-1133">Transmembrane helix</keyword>
<feature type="region of interest" description="Disordered" evidence="1">
    <location>
        <begin position="225"/>
        <end position="255"/>
    </location>
</feature>
<name>A0A9P6WLH3_9ASCO</name>
<feature type="region of interest" description="Disordered" evidence="1">
    <location>
        <begin position="54"/>
        <end position="78"/>
    </location>
</feature>
<evidence type="ECO:0000313" key="3">
    <source>
        <dbReference type="EMBL" id="KAG0689301.1"/>
    </source>
</evidence>
<dbReference type="AlphaFoldDB" id="A0A9P6WLH3"/>
<feature type="compositionally biased region" description="Low complexity" evidence="1">
    <location>
        <begin position="239"/>
        <end position="255"/>
    </location>
</feature>
<feature type="transmembrane region" description="Helical" evidence="2">
    <location>
        <begin position="509"/>
        <end position="529"/>
    </location>
</feature>
<protein>
    <submittedName>
        <fullName evidence="3">Uncharacterized protein</fullName>
    </submittedName>
</protein>
<reference evidence="3" key="1">
    <citation type="submission" date="2020-11" db="EMBL/GenBank/DDBJ databases">
        <title>Kefir isolates.</title>
        <authorList>
            <person name="Marcisauskas S."/>
            <person name="Kim Y."/>
            <person name="Blasche S."/>
        </authorList>
    </citation>
    <scope>NUCLEOTIDE SEQUENCE</scope>
    <source>
        <strain evidence="3">Olga-1</strain>
    </source>
</reference>
<feature type="compositionally biased region" description="Low complexity" evidence="1">
    <location>
        <begin position="57"/>
        <end position="68"/>
    </location>
</feature>
<keyword evidence="4" id="KW-1185">Reference proteome</keyword>
<evidence type="ECO:0000256" key="2">
    <source>
        <dbReference type="SAM" id="Phobius"/>
    </source>
</evidence>
<keyword evidence="2" id="KW-0472">Membrane</keyword>
<sequence length="536" mass="61209">MTDSEESVPIPISVLPPRLENEGQIDDDNDTDISENIELRLKPQHPTFSFDQEEISNEQNNEDGNLNNHSGHELFTEKTLKIEEIKREEKRQQKINENNEGNLKKNNPNLIKEEVGVDGKIFDISKENNNNNSNNSNNNSLPKKVKPQLVSSINAKDILINVDKIKSLNEINGSISMSILLLLVNEMIWLTDMLNNGSITNRDITEAIFGDQVFTSILDHFNENFNNDNNDNNEDNNDNNEVNDNNNNNDIQTNNNTDIHIREEENNESLKEICINNILDNILNKKLRSIDKKRLELISKSQEELGISFRKSSKILSNFEIDVKPKLNLNDLKDFINENIGEYEKCSFDQDKLTWISNKFYLKSAPKMELNSYIDRINSHLEISGAVGLCAGWYLFKFLFNLKCNEKLSDGLTNFQILNNEDSIQWESRCLPLVLGNSFICNNNLNSNESDGDIDMVNNSGSNSNNNNNYETSTTNQDFTNNFTNIQNQEISSQPMDTSMSTIFKLPPFTLNLFLIISLIIVSQTPFVMDSLVCKI</sequence>
<proteinExistence type="predicted"/>